<gene>
    <name evidence="2" type="ORF">LC1Nh_0528</name>
</gene>
<protein>
    <recommendedName>
        <fullName evidence="4">Metal-dependent hydrolase</fullName>
    </recommendedName>
</protein>
<dbReference type="Proteomes" id="UP000377803">
    <property type="component" value="Chromosome"/>
</dbReference>
<dbReference type="AlphaFoldDB" id="A0A5Q0UFR5"/>
<reference evidence="3" key="1">
    <citation type="submission" date="2019-05" db="EMBL/GenBank/DDBJ databases">
        <title>Candidatus Nanohalobium constans, a novel model system to study the DPANN nano-sized archaea: genomic and physiological characterization of a nanoarchaeon co-cultured with its chitinotrophic host.</title>
        <authorList>
            <person name="La Cono V."/>
            <person name="Arcadi E."/>
            <person name="Crisafi F."/>
            <person name="Denaro R."/>
            <person name="La Spada G."/>
            <person name="Messina E."/>
            <person name="Smedile F."/>
            <person name="Toshchakov S.V."/>
            <person name="Shevchenko M.A."/>
            <person name="Golyshin P.N."/>
            <person name="Golyshina O.V."/>
            <person name="Ferrer M."/>
            <person name="Rohde M."/>
            <person name="Mushegian A."/>
            <person name="Sorokin D.Y."/>
            <person name="Giuliano L."/>
            <person name="Yakimov M.M."/>
        </authorList>
    </citation>
    <scope>NUCLEOTIDE SEQUENCE [LARGE SCALE GENOMIC DNA]</scope>
    <source>
        <strain evidence="3">LC1Nh</strain>
    </source>
</reference>
<dbReference type="EMBL" id="CP040089">
    <property type="protein sequence ID" value="QGA80427.1"/>
    <property type="molecule type" value="Genomic_DNA"/>
</dbReference>
<organism evidence="2 3">
    <name type="scientific">Candidatus Nanohalobium constans</name>
    <dbReference type="NCBI Taxonomy" id="2565781"/>
    <lineage>
        <taxon>Archaea</taxon>
        <taxon>Candidatus Nanohalarchaeota</taxon>
        <taxon>Candidatus Nanohalobia</taxon>
        <taxon>Candidatus Nanohalobiales</taxon>
        <taxon>Candidatus Nanohalobiaceae</taxon>
        <taxon>Candidatus Nanohalobium</taxon>
    </lineage>
</organism>
<dbReference type="KEGG" id="ncon:LC1Nh_0528"/>
<keyword evidence="3" id="KW-1185">Reference proteome</keyword>
<proteinExistence type="predicted"/>
<evidence type="ECO:0000313" key="2">
    <source>
        <dbReference type="EMBL" id="QGA80427.1"/>
    </source>
</evidence>
<sequence length="131" mass="14638">MNPRSHAVISLVLGLLLGVLKQELFVEVVFVAFVSGTLIDVDHFVVGRFVHGDWRFLKSTFSSFWASVTDVQSVVGEEEEFGPLYRIFSHSVILMILMIAGFYSDILLIEVAAVSTGVHLLSDLYADVFLW</sequence>
<dbReference type="OrthoDB" id="307593at2157"/>
<name>A0A5Q0UFR5_9ARCH</name>
<feature type="transmembrane region" description="Helical" evidence="1">
    <location>
        <begin position="87"/>
        <end position="109"/>
    </location>
</feature>
<keyword evidence="1" id="KW-0472">Membrane</keyword>
<dbReference type="RefSeq" id="WP_153550167.1">
    <property type="nucleotide sequence ID" value="NZ_CP040089.1"/>
</dbReference>
<keyword evidence="1" id="KW-1133">Transmembrane helix</keyword>
<evidence type="ECO:0000313" key="3">
    <source>
        <dbReference type="Proteomes" id="UP000377803"/>
    </source>
</evidence>
<evidence type="ECO:0000256" key="1">
    <source>
        <dbReference type="SAM" id="Phobius"/>
    </source>
</evidence>
<keyword evidence="1" id="KW-0812">Transmembrane</keyword>
<evidence type="ECO:0008006" key="4">
    <source>
        <dbReference type="Google" id="ProtNLM"/>
    </source>
</evidence>
<dbReference type="GeneID" id="42364913"/>
<accession>A0A5Q0UFR5</accession>